<reference evidence="9" key="1">
    <citation type="journal article" date="2015" name="Nature">
        <title>Complex archaea that bridge the gap between prokaryotes and eukaryotes.</title>
        <authorList>
            <person name="Spang A."/>
            <person name="Saw J.H."/>
            <person name="Jorgensen S.L."/>
            <person name="Zaremba-Niedzwiedzka K."/>
            <person name="Martijn J."/>
            <person name="Lind A.E."/>
            <person name="van Eijk R."/>
            <person name="Schleper C."/>
            <person name="Guy L."/>
            <person name="Ettema T.J."/>
        </authorList>
    </citation>
    <scope>NUCLEOTIDE SEQUENCE</scope>
</reference>
<dbReference type="PANTHER" id="PTHR30576:SF4">
    <property type="entry name" value="UNDECAPRENYL-PHOSPHATE GALACTOSE PHOSPHOTRANSFERASE"/>
    <property type="match status" value="1"/>
</dbReference>
<comment type="subcellular location">
    <subcellularLocation>
        <location evidence="1">Cell membrane</location>
    </subcellularLocation>
</comment>
<feature type="domain" description="Bacterial sugar transferase" evidence="8">
    <location>
        <begin position="24"/>
        <end position="214"/>
    </location>
</feature>
<dbReference type="GO" id="GO:0016780">
    <property type="term" value="F:phosphotransferase activity, for other substituted phosphate groups"/>
    <property type="evidence" value="ECO:0007669"/>
    <property type="project" value="TreeGrafter"/>
</dbReference>
<keyword evidence="4 7" id="KW-0812">Transmembrane</keyword>
<keyword evidence="2" id="KW-1003">Cell membrane</keyword>
<name>A0A0F9QWU7_9ZZZZ</name>
<protein>
    <recommendedName>
        <fullName evidence="8">Bacterial sugar transferase domain-containing protein</fullName>
    </recommendedName>
</protein>
<dbReference type="GO" id="GO:0005886">
    <property type="term" value="C:plasma membrane"/>
    <property type="evidence" value="ECO:0007669"/>
    <property type="project" value="UniProtKB-SubCell"/>
</dbReference>
<evidence type="ECO:0000256" key="2">
    <source>
        <dbReference type="ARBA" id="ARBA00022475"/>
    </source>
</evidence>
<evidence type="ECO:0000256" key="6">
    <source>
        <dbReference type="ARBA" id="ARBA00023136"/>
    </source>
</evidence>
<proteinExistence type="predicted"/>
<evidence type="ECO:0000256" key="7">
    <source>
        <dbReference type="SAM" id="Phobius"/>
    </source>
</evidence>
<evidence type="ECO:0000256" key="5">
    <source>
        <dbReference type="ARBA" id="ARBA00022989"/>
    </source>
</evidence>
<accession>A0A0F9QWU7</accession>
<dbReference type="InterPro" id="IPR003362">
    <property type="entry name" value="Bact_transf"/>
</dbReference>
<keyword evidence="3" id="KW-0808">Transferase</keyword>
<comment type="caution">
    <text evidence="9">The sequence shown here is derived from an EMBL/GenBank/DDBJ whole genome shotgun (WGS) entry which is preliminary data.</text>
</comment>
<feature type="transmembrane region" description="Helical" evidence="7">
    <location>
        <begin position="26"/>
        <end position="47"/>
    </location>
</feature>
<evidence type="ECO:0000313" key="9">
    <source>
        <dbReference type="EMBL" id="KKN48765.1"/>
    </source>
</evidence>
<evidence type="ECO:0000259" key="8">
    <source>
        <dbReference type="Pfam" id="PF02397"/>
    </source>
</evidence>
<dbReference type="Pfam" id="PF02397">
    <property type="entry name" value="Bac_transf"/>
    <property type="match status" value="1"/>
</dbReference>
<evidence type="ECO:0000256" key="3">
    <source>
        <dbReference type="ARBA" id="ARBA00022679"/>
    </source>
</evidence>
<evidence type="ECO:0000256" key="4">
    <source>
        <dbReference type="ARBA" id="ARBA00022692"/>
    </source>
</evidence>
<dbReference type="AlphaFoldDB" id="A0A0F9QWU7"/>
<dbReference type="PANTHER" id="PTHR30576">
    <property type="entry name" value="COLANIC BIOSYNTHESIS UDP-GLUCOSE LIPID CARRIER TRANSFERASE"/>
    <property type="match status" value="1"/>
</dbReference>
<keyword evidence="6 7" id="KW-0472">Membrane</keyword>
<evidence type="ECO:0000256" key="1">
    <source>
        <dbReference type="ARBA" id="ARBA00004236"/>
    </source>
</evidence>
<dbReference type="EMBL" id="LAZR01001205">
    <property type="protein sequence ID" value="KKN48765.1"/>
    <property type="molecule type" value="Genomic_DNA"/>
</dbReference>
<gene>
    <name evidence="9" type="ORF">LCGC14_0649690</name>
</gene>
<keyword evidence="5 7" id="KW-1133">Transmembrane helix</keyword>
<sequence>MAFLDILPRRYGSAEVFLYSKGGKRLFDLILCLCLIPFVVPLIAVLWCISTANGNHGFYGHPRVGRYGKTFKCWKIRTMEPGADLLLDNILEVNADFAHEWRHNQKLKNDPRVLRFGRVLRATSMDELPQIWNVLRGDMSFVGPRPITRVELARYDDAADDYLSQRPGITGLWQVSGRGEVSFKQRVRLDQEYIHNISLVEDLVLLFRTIAAVLRATGQ</sequence>
<organism evidence="9">
    <name type="scientific">marine sediment metagenome</name>
    <dbReference type="NCBI Taxonomy" id="412755"/>
    <lineage>
        <taxon>unclassified sequences</taxon>
        <taxon>metagenomes</taxon>
        <taxon>ecological metagenomes</taxon>
    </lineage>
</organism>